<evidence type="ECO:0000256" key="7">
    <source>
        <dbReference type="ARBA" id="ARBA00023033"/>
    </source>
</evidence>
<keyword evidence="5" id="KW-0560">Oxidoreductase</keyword>
<evidence type="ECO:0000256" key="1">
    <source>
        <dbReference type="ARBA" id="ARBA00001971"/>
    </source>
</evidence>
<dbReference type="InterPro" id="IPR002402">
    <property type="entry name" value="Cyt_P450_E_grp-II"/>
</dbReference>
<comment type="caution">
    <text evidence="8">The sequence shown here is derived from an EMBL/GenBank/DDBJ whole genome shotgun (WGS) entry which is preliminary data.</text>
</comment>
<keyword evidence="7" id="KW-0503">Monooxygenase</keyword>
<dbReference type="Proteomes" id="UP000681722">
    <property type="component" value="Unassembled WGS sequence"/>
</dbReference>
<evidence type="ECO:0000256" key="2">
    <source>
        <dbReference type="ARBA" id="ARBA00010617"/>
    </source>
</evidence>
<dbReference type="GO" id="GO:0016705">
    <property type="term" value="F:oxidoreductase activity, acting on paired donors, with incorporation or reduction of molecular oxygen"/>
    <property type="evidence" value="ECO:0007669"/>
    <property type="project" value="InterPro"/>
</dbReference>
<dbReference type="SUPFAM" id="SSF48264">
    <property type="entry name" value="Cytochrome P450"/>
    <property type="match status" value="1"/>
</dbReference>
<protein>
    <recommendedName>
        <fullName evidence="11">Cytochrome P450</fullName>
    </recommendedName>
</protein>
<dbReference type="EMBL" id="CAJOBC010088621">
    <property type="protein sequence ID" value="CAF4370963.1"/>
    <property type="molecule type" value="Genomic_DNA"/>
</dbReference>
<proteinExistence type="inferred from homology"/>
<dbReference type="InterPro" id="IPR050705">
    <property type="entry name" value="Cytochrome_P450_3A"/>
</dbReference>
<dbReference type="Gene3D" id="1.10.630.10">
    <property type="entry name" value="Cytochrome P450"/>
    <property type="match status" value="1"/>
</dbReference>
<gene>
    <name evidence="8" type="ORF">GPM918_LOCUS37074</name>
    <name evidence="9" type="ORF">SRO942_LOCUS37832</name>
</gene>
<keyword evidence="4" id="KW-0479">Metal-binding</keyword>
<evidence type="ECO:0000313" key="9">
    <source>
        <dbReference type="EMBL" id="CAF4370963.1"/>
    </source>
</evidence>
<keyword evidence="6" id="KW-0408">Iron</keyword>
<reference evidence="8" key="1">
    <citation type="submission" date="2021-02" db="EMBL/GenBank/DDBJ databases">
        <authorList>
            <person name="Nowell W R."/>
        </authorList>
    </citation>
    <scope>NUCLEOTIDE SEQUENCE</scope>
</reference>
<evidence type="ECO:0000256" key="4">
    <source>
        <dbReference type="ARBA" id="ARBA00022723"/>
    </source>
</evidence>
<evidence type="ECO:0000256" key="3">
    <source>
        <dbReference type="ARBA" id="ARBA00022617"/>
    </source>
</evidence>
<evidence type="ECO:0000256" key="6">
    <source>
        <dbReference type="ARBA" id="ARBA00023004"/>
    </source>
</evidence>
<dbReference type="EMBL" id="CAJNOQ010023083">
    <property type="protein sequence ID" value="CAF1510120.1"/>
    <property type="molecule type" value="Genomic_DNA"/>
</dbReference>
<comment type="similarity">
    <text evidence="2">Belongs to the cytochrome P450 family.</text>
</comment>
<comment type="cofactor">
    <cofactor evidence="1">
        <name>heme</name>
        <dbReference type="ChEBI" id="CHEBI:30413"/>
    </cofactor>
</comment>
<organism evidence="8 10">
    <name type="scientific">Didymodactylos carnosus</name>
    <dbReference type="NCBI Taxonomy" id="1234261"/>
    <lineage>
        <taxon>Eukaryota</taxon>
        <taxon>Metazoa</taxon>
        <taxon>Spiralia</taxon>
        <taxon>Gnathifera</taxon>
        <taxon>Rotifera</taxon>
        <taxon>Eurotatoria</taxon>
        <taxon>Bdelloidea</taxon>
        <taxon>Philodinida</taxon>
        <taxon>Philodinidae</taxon>
        <taxon>Didymodactylos</taxon>
    </lineage>
</organism>
<dbReference type="GO" id="GO:0005506">
    <property type="term" value="F:iron ion binding"/>
    <property type="evidence" value="ECO:0007669"/>
    <property type="project" value="InterPro"/>
</dbReference>
<evidence type="ECO:0000313" key="8">
    <source>
        <dbReference type="EMBL" id="CAF1510120.1"/>
    </source>
</evidence>
<evidence type="ECO:0000256" key="5">
    <source>
        <dbReference type="ARBA" id="ARBA00023002"/>
    </source>
</evidence>
<dbReference type="GO" id="GO:0008395">
    <property type="term" value="F:steroid hydroxylase activity"/>
    <property type="evidence" value="ECO:0007669"/>
    <property type="project" value="TreeGrafter"/>
</dbReference>
<accession>A0A815U2G5</accession>
<dbReference type="GO" id="GO:0020037">
    <property type="term" value="F:heme binding"/>
    <property type="evidence" value="ECO:0007669"/>
    <property type="project" value="InterPro"/>
</dbReference>
<name>A0A815U2G5_9BILA</name>
<keyword evidence="3" id="KW-0349">Heme</keyword>
<dbReference type="Proteomes" id="UP000663829">
    <property type="component" value="Unassembled WGS sequence"/>
</dbReference>
<dbReference type="PRINTS" id="PR00464">
    <property type="entry name" value="EP450II"/>
</dbReference>
<evidence type="ECO:0000313" key="10">
    <source>
        <dbReference type="Proteomes" id="UP000663829"/>
    </source>
</evidence>
<dbReference type="InterPro" id="IPR001128">
    <property type="entry name" value="Cyt_P450"/>
</dbReference>
<dbReference type="PANTHER" id="PTHR24302">
    <property type="entry name" value="CYTOCHROME P450 FAMILY 3"/>
    <property type="match status" value="1"/>
</dbReference>
<sequence length="277" mass="32112">MQTLWAAKRRTLQLAEWTKQYGKIYGIFEGTRPAYVVSDVDFLQEVFVKQFSNFHSRRQTIFVKVNKARVSLFTATGQQWKRQRTVINSTFSTKKVKEMSPLINDCVTELMKKLENYSVSQKEFNIYDLYKRMSMDVICRCAFGLDTDMQNDPDNLYLQKCSQLFAPGVRRQLLAKLNVLFPFFGPLFSNLLLLQSNIQEKLNLLLPSSMSKFEELPNVWIMDRVGEVIAKRSDAAKHRVDLLQLMLEALSHEKIQDSLGDEQSIPKKLMCDEITGD</sequence>
<dbReference type="PANTHER" id="PTHR24302:SF15">
    <property type="entry name" value="FATTY-ACID PEROXYGENASE"/>
    <property type="match status" value="1"/>
</dbReference>
<evidence type="ECO:0008006" key="11">
    <source>
        <dbReference type="Google" id="ProtNLM"/>
    </source>
</evidence>
<dbReference type="Pfam" id="PF00067">
    <property type="entry name" value="p450"/>
    <property type="match status" value="1"/>
</dbReference>
<dbReference type="InterPro" id="IPR036396">
    <property type="entry name" value="Cyt_P450_sf"/>
</dbReference>
<keyword evidence="10" id="KW-1185">Reference proteome</keyword>
<dbReference type="OrthoDB" id="1470350at2759"/>
<dbReference type="AlphaFoldDB" id="A0A815U2G5"/>